<dbReference type="Pfam" id="PF03060">
    <property type="entry name" value="NMO"/>
    <property type="match status" value="1"/>
</dbReference>
<dbReference type="PANTHER" id="PTHR32332">
    <property type="entry name" value="2-NITROPROPANE DIOXYGENASE"/>
    <property type="match status" value="1"/>
</dbReference>
<dbReference type="GeneID" id="36578575"/>
<dbReference type="GO" id="GO:0051213">
    <property type="term" value="F:dioxygenase activity"/>
    <property type="evidence" value="ECO:0007669"/>
    <property type="project" value="UniProtKB-KW"/>
</dbReference>
<dbReference type="SUPFAM" id="SSF51412">
    <property type="entry name" value="Inosine monophosphate dehydrogenase (IMPDH)"/>
    <property type="match status" value="1"/>
</dbReference>
<dbReference type="AlphaFoldDB" id="A0A2J6STG2"/>
<gene>
    <name evidence="4" type="ORF">K444DRAFT_135042</name>
</gene>
<evidence type="ECO:0000256" key="3">
    <source>
        <dbReference type="ARBA" id="ARBA00023002"/>
    </source>
</evidence>
<accession>A0A2J6STG2</accession>
<evidence type="ECO:0000313" key="4">
    <source>
        <dbReference type="EMBL" id="PMD54065.1"/>
    </source>
</evidence>
<evidence type="ECO:0000256" key="2">
    <source>
        <dbReference type="ARBA" id="ARBA00022643"/>
    </source>
</evidence>
<dbReference type="Proteomes" id="UP000235371">
    <property type="component" value="Unassembled WGS sequence"/>
</dbReference>
<keyword evidence="1" id="KW-0285">Flavoprotein</keyword>
<dbReference type="EMBL" id="KZ613866">
    <property type="protein sequence ID" value="PMD54065.1"/>
    <property type="molecule type" value="Genomic_DNA"/>
</dbReference>
<evidence type="ECO:0000256" key="1">
    <source>
        <dbReference type="ARBA" id="ARBA00022630"/>
    </source>
</evidence>
<organism evidence="4 5">
    <name type="scientific">Hyaloscypha bicolor E</name>
    <dbReference type="NCBI Taxonomy" id="1095630"/>
    <lineage>
        <taxon>Eukaryota</taxon>
        <taxon>Fungi</taxon>
        <taxon>Dikarya</taxon>
        <taxon>Ascomycota</taxon>
        <taxon>Pezizomycotina</taxon>
        <taxon>Leotiomycetes</taxon>
        <taxon>Helotiales</taxon>
        <taxon>Hyaloscyphaceae</taxon>
        <taxon>Hyaloscypha</taxon>
        <taxon>Hyaloscypha bicolor</taxon>
    </lineage>
</organism>
<dbReference type="InParanoid" id="A0A2J6STG2"/>
<dbReference type="InterPro" id="IPR004136">
    <property type="entry name" value="NMO"/>
</dbReference>
<reference evidence="4 5" key="1">
    <citation type="submission" date="2016-04" db="EMBL/GenBank/DDBJ databases">
        <title>A degradative enzymes factory behind the ericoid mycorrhizal symbiosis.</title>
        <authorList>
            <consortium name="DOE Joint Genome Institute"/>
            <person name="Martino E."/>
            <person name="Morin E."/>
            <person name="Grelet G."/>
            <person name="Kuo A."/>
            <person name="Kohler A."/>
            <person name="Daghino S."/>
            <person name="Barry K."/>
            <person name="Choi C."/>
            <person name="Cichocki N."/>
            <person name="Clum A."/>
            <person name="Copeland A."/>
            <person name="Hainaut M."/>
            <person name="Haridas S."/>
            <person name="Labutti K."/>
            <person name="Lindquist E."/>
            <person name="Lipzen A."/>
            <person name="Khouja H.-R."/>
            <person name="Murat C."/>
            <person name="Ohm R."/>
            <person name="Olson A."/>
            <person name="Spatafora J."/>
            <person name="Veneault-Fourrey C."/>
            <person name="Henrissat B."/>
            <person name="Grigoriev I."/>
            <person name="Martin F."/>
            <person name="Perotto S."/>
        </authorList>
    </citation>
    <scope>NUCLEOTIDE SEQUENCE [LARGE SCALE GENOMIC DNA]</scope>
    <source>
        <strain evidence="4 5">E</strain>
    </source>
</reference>
<dbReference type="InterPro" id="IPR013785">
    <property type="entry name" value="Aldolase_TIM"/>
</dbReference>
<dbReference type="RefSeq" id="XP_024730969.1">
    <property type="nucleotide sequence ID" value="XM_024870493.1"/>
</dbReference>
<dbReference type="PANTHER" id="PTHR32332:SF34">
    <property type="entry name" value="2-NITROPROPANE DIOXYGENASE FAMILY, PUTATIVE-RELATED"/>
    <property type="match status" value="1"/>
</dbReference>
<dbReference type="CDD" id="cd04730">
    <property type="entry name" value="NPD_like"/>
    <property type="match status" value="1"/>
</dbReference>
<proteinExistence type="predicted"/>
<dbReference type="GO" id="GO:0018580">
    <property type="term" value="F:nitronate monooxygenase activity"/>
    <property type="evidence" value="ECO:0007669"/>
    <property type="project" value="InterPro"/>
</dbReference>
<keyword evidence="3" id="KW-0560">Oxidoreductase</keyword>
<keyword evidence="2" id="KW-0288">FMN</keyword>
<name>A0A2J6STG2_9HELO</name>
<evidence type="ECO:0000313" key="5">
    <source>
        <dbReference type="Proteomes" id="UP000235371"/>
    </source>
</evidence>
<dbReference type="STRING" id="1095630.A0A2J6STG2"/>
<sequence>MASPIQQTITRLISHYPWATSPLIVGAPMKVIAGPSLAIAVSSAGGLGFIGPGASPSDLESSLSLASQLISSSPSLSKFAQETGTLPIGVGFQTWAGDLRVATQVLEKFKPSAVWLFAPRHGQKELDEWSRKIREVSRGTKIWIQVPSVADAVAAAKSEERADVLVVQGADAGGHSRSKGAGIITLLPEVYDAVNDGVEPENQIPLIAAGGIIEQRGAGAAMVLGAAGVAMGTRFLASREATINRGYQRHIVDASDGGQNTVRTQLYNWLRGERNWPAGWDARGLVNESWRDHDKGVEFERNRELYAEAAKKGEGGWGERGRMATYAGTGVGLVRGVKGAGEIVSEVRDGIRKVISRASNEL</sequence>
<dbReference type="Gene3D" id="3.20.20.70">
    <property type="entry name" value="Aldolase class I"/>
    <property type="match status" value="1"/>
</dbReference>
<protein>
    <submittedName>
        <fullName evidence="4">2-nitropropane dioxygenase</fullName>
    </submittedName>
</protein>
<keyword evidence="4" id="KW-0223">Dioxygenase</keyword>
<keyword evidence="5" id="KW-1185">Reference proteome</keyword>
<dbReference type="OrthoDB" id="2349068at2759"/>